<evidence type="ECO:0000256" key="2">
    <source>
        <dbReference type="ARBA" id="ARBA00022748"/>
    </source>
</evidence>
<evidence type="ECO:0000256" key="4">
    <source>
        <dbReference type="ARBA" id="ARBA00023284"/>
    </source>
</evidence>
<dbReference type="SUPFAM" id="SSF52833">
    <property type="entry name" value="Thioredoxin-like"/>
    <property type="match status" value="1"/>
</dbReference>
<dbReference type="InterPro" id="IPR000866">
    <property type="entry name" value="AhpC/TSA"/>
</dbReference>
<reference evidence="7 8" key="1">
    <citation type="submission" date="2017-06" db="EMBL/GenBank/DDBJ databases">
        <authorList>
            <person name="Kim H.J."/>
            <person name="Triplett B.A."/>
        </authorList>
    </citation>
    <scope>NUCLEOTIDE SEQUENCE [LARGE SCALE GENOMIC DNA]</scope>
    <source>
        <strain evidence="7 8">DSM 25597</strain>
    </source>
</reference>
<dbReference type="OrthoDB" id="9815205at2"/>
<dbReference type="RefSeq" id="WP_089371924.1">
    <property type="nucleotide sequence ID" value="NZ_BMEP01000007.1"/>
</dbReference>
<organism evidence="7 8">
    <name type="scientific">Dokdonia pacifica</name>
    <dbReference type="NCBI Taxonomy" id="1627892"/>
    <lineage>
        <taxon>Bacteria</taxon>
        <taxon>Pseudomonadati</taxon>
        <taxon>Bacteroidota</taxon>
        <taxon>Flavobacteriia</taxon>
        <taxon>Flavobacteriales</taxon>
        <taxon>Flavobacteriaceae</taxon>
        <taxon>Dokdonia</taxon>
    </lineage>
</organism>
<dbReference type="AlphaFoldDB" id="A0A239A2G0"/>
<protein>
    <submittedName>
        <fullName evidence="7">Peroxiredoxin</fullName>
    </submittedName>
</protein>
<dbReference type="EMBL" id="FZNY01000004">
    <property type="protein sequence ID" value="SNR89825.1"/>
    <property type="molecule type" value="Genomic_DNA"/>
</dbReference>
<dbReference type="InterPro" id="IPR013766">
    <property type="entry name" value="Thioredoxin_domain"/>
</dbReference>
<dbReference type="PROSITE" id="PS51352">
    <property type="entry name" value="THIOREDOXIN_2"/>
    <property type="match status" value="1"/>
</dbReference>
<dbReference type="GO" id="GO:0016491">
    <property type="term" value="F:oxidoreductase activity"/>
    <property type="evidence" value="ECO:0007669"/>
    <property type="project" value="InterPro"/>
</dbReference>
<keyword evidence="4" id="KW-0676">Redox-active center</keyword>
<evidence type="ECO:0000256" key="3">
    <source>
        <dbReference type="ARBA" id="ARBA00023157"/>
    </source>
</evidence>
<dbReference type="Pfam" id="PF00578">
    <property type="entry name" value="AhpC-TSA"/>
    <property type="match status" value="1"/>
</dbReference>
<keyword evidence="8" id="KW-1185">Reference proteome</keyword>
<proteinExistence type="predicted"/>
<dbReference type="GO" id="GO:0030313">
    <property type="term" value="C:cell envelope"/>
    <property type="evidence" value="ECO:0007669"/>
    <property type="project" value="UniProtKB-SubCell"/>
</dbReference>
<comment type="subcellular location">
    <subcellularLocation>
        <location evidence="1">Cell envelope</location>
    </subcellularLocation>
</comment>
<dbReference type="PANTHER" id="PTHR42852">
    <property type="entry name" value="THIOL:DISULFIDE INTERCHANGE PROTEIN DSBE"/>
    <property type="match status" value="1"/>
</dbReference>
<dbReference type="PANTHER" id="PTHR42852:SF6">
    <property type="entry name" value="THIOL:DISULFIDE INTERCHANGE PROTEIN DSBE"/>
    <property type="match status" value="1"/>
</dbReference>
<dbReference type="PROSITE" id="PS51257">
    <property type="entry name" value="PROKAR_LIPOPROTEIN"/>
    <property type="match status" value="1"/>
</dbReference>
<dbReference type="Proteomes" id="UP000198379">
    <property type="component" value="Unassembled WGS sequence"/>
</dbReference>
<dbReference type="GO" id="GO:0017004">
    <property type="term" value="P:cytochrome complex assembly"/>
    <property type="evidence" value="ECO:0007669"/>
    <property type="project" value="UniProtKB-KW"/>
</dbReference>
<accession>A0A239A2G0</accession>
<feature type="domain" description="Thioredoxin" evidence="6">
    <location>
        <begin position="122"/>
        <end position="260"/>
    </location>
</feature>
<feature type="signal peptide" evidence="5">
    <location>
        <begin position="1"/>
        <end position="20"/>
    </location>
</feature>
<dbReference type="InterPro" id="IPR036249">
    <property type="entry name" value="Thioredoxin-like_sf"/>
</dbReference>
<evidence type="ECO:0000313" key="8">
    <source>
        <dbReference type="Proteomes" id="UP000198379"/>
    </source>
</evidence>
<dbReference type="GO" id="GO:0016209">
    <property type="term" value="F:antioxidant activity"/>
    <property type="evidence" value="ECO:0007669"/>
    <property type="project" value="InterPro"/>
</dbReference>
<sequence length="260" mass="29288">MMRTKTILRVACVCILFVLASCKNETTSNKTSFLDGLTEIPESEWSQYATGFDDLTFYSPEGNLLDKEQSDGYFSEGSQPILYKDANDKLALGVVGPATEDEKKAMKEMMASFEEREAKMQEVIGTPAKPFDMLDYEGKQVTSEGLKGKVTVVNFWFKECKPCIHEMPELNELVATYKDNPNVQFIGFSTTAKDRLPSFFEKHTFDYRIVPDSMPYAMENGITGYPTNMVIDQEGNIAFLKTGFKTGIADNIKEEIENLL</sequence>
<dbReference type="Gene3D" id="3.40.30.10">
    <property type="entry name" value="Glutaredoxin"/>
    <property type="match status" value="1"/>
</dbReference>
<keyword evidence="5" id="KW-0732">Signal</keyword>
<evidence type="ECO:0000259" key="6">
    <source>
        <dbReference type="PROSITE" id="PS51352"/>
    </source>
</evidence>
<feature type="chain" id="PRO_5012760139" evidence="5">
    <location>
        <begin position="21"/>
        <end position="260"/>
    </location>
</feature>
<keyword evidence="3" id="KW-1015">Disulfide bond</keyword>
<evidence type="ECO:0000313" key="7">
    <source>
        <dbReference type="EMBL" id="SNR89825.1"/>
    </source>
</evidence>
<dbReference type="InterPro" id="IPR050553">
    <property type="entry name" value="Thioredoxin_ResA/DsbE_sf"/>
</dbReference>
<name>A0A239A2G0_9FLAO</name>
<keyword evidence="2" id="KW-0201">Cytochrome c-type biogenesis</keyword>
<dbReference type="CDD" id="cd02966">
    <property type="entry name" value="TlpA_like_family"/>
    <property type="match status" value="1"/>
</dbReference>
<evidence type="ECO:0000256" key="1">
    <source>
        <dbReference type="ARBA" id="ARBA00004196"/>
    </source>
</evidence>
<evidence type="ECO:0000256" key="5">
    <source>
        <dbReference type="SAM" id="SignalP"/>
    </source>
</evidence>
<gene>
    <name evidence="7" type="ORF">SAMN06265376_104106</name>
</gene>